<comment type="caution">
    <text evidence="2">The sequence shown here is derived from an EMBL/GenBank/DDBJ whole genome shotgun (WGS) entry which is preliminary data.</text>
</comment>
<evidence type="ECO:0000313" key="2">
    <source>
        <dbReference type="EMBL" id="MBT1703064.1"/>
    </source>
</evidence>
<feature type="transmembrane region" description="Helical" evidence="1">
    <location>
        <begin position="7"/>
        <end position="25"/>
    </location>
</feature>
<feature type="transmembrane region" description="Helical" evidence="1">
    <location>
        <begin position="31"/>
        <end position="55"/>
    </location>
</feature>
<reference evidence="2 3" key="1">
    <citation type="submission" date="2021-05" db="EMBL/GenBank/DDBJ databases">
        <title>A Polyphasic approach of four new species of the genus Ohtaekwangia: Ohtaekwangia histidinii sp. nov., Ohtaekwangia cretensis sp. nov., Ohtaekwangia indiensis sp. nov., Ohtaekwangia reichenbachii sp. nov. from diverse environment.</title>
        <authorList>
            <person name="Octaviana S."/>
        </authorList>
    </citation>
    <scope>NUCLEOTIDE SEQUENCE [LARGE SCALE GENOMIC DNA]</scope>
    <source>
        <strain evidence="2 3">PWU20</strain>
    </source>
</reference>
<dbReference type="PROSITE" id="PS51257">
    <property type="entry name" value="PROKAR_LIPOPROTEIN"/>
    <property type="match status" value="1"/>
</dbReference>
<sequence length="129" mass="14814">MKYIDVVGQTLILLACIGIGLISIGDNDWPFGAVIFLQLFIGIWQMLSSIISVSFRTNQWKRKRTHLIAAITYLILLYVVTSFIHIVSPTNVLLFLPSWALAVYYYVVSWRCVFIAKKDSNRFLPHISF</sequence>
<accession>A0ABS5VQD0</accession>
<dbReference type="RefSeq" id="WP_254153027.1">
    <property type="nucleotide sequence ID" value="NZ_JAHESD010000011.1"/>
</dbReference>
<keyword evidence="1" id="KW-0812">Transmembrane</keyword>
<keyword evidence="3" id="KW-1185">Reference proteome</keyword>
<dbReference type="EMBL" id="JAHESD010000011">
    <property type="protein sequence ID" value="MBT1703064.1"/>
    <property type="molecule type" value="Genomic_DNA"/>
</dbReference>
<gene>
    <name evidence="2" type="ORF">KK060_07215</name>
</gene>
<evidence type="ECO:0000256" key="1">
    <source>
        <dbReference type="SAM" id="Phobius"/>
    </source>
</evidence>
<keyword evidence="1" id="KW-0472">Membrane</keyword>
<keyword evidence="1" id="KW-1133">Transmembrane helix</keyword>
<feature type="transmembrane region" description="Helical" evidence="1">
    <location>
        <begin position="93"/>
        <end position="114"/>
    </location>
</feature>
<protein>
    <submittedName>
        <fullName evidence="2">Uncharacterized protein</fullName>
    </submittedName>
</protein>
<evidence type="ECO:0000313" key="3">
    <source>
        <dbReference type="Proteomes" id="UP000772618"/>
    </source>
</evidence>
<name>A0ABS5VQD0_9BACT</name>
<feature type="transmembrane region" description="Helical" evidence="1">
    <location>
        <begin position="67"/>
        <end position="87"/>
    </location>
</feature>
<proteinExistence type="predicted"/>
<organism evidence="2 3">
    <name type="scientific">Chryseosolibacter indicus</name>
    <dbReference type="NCBI Taxonomy" id="2782351"/>
    <lineage>
        <taxon>Bacteria</taxon>
        <taxon>Pseudomonadati</taxon>
        <taxon>Bacteroidota</taxon>
        <taxon>Cytophagia</taxon>
        <taxon>Cytophagales</taxon>
        <taxon>Chryseotaleaceae</taxon>
        <taxon>Chryseosolibacter</taxon>
    </lineage>
</organism>
<dbReference type="Proteomes" id="UP000772618">
    <property type="component" value="Unassembled WGS sequence"/>
</dbReference>